<keyword evidence="9 10" id="KW-0998">Cell outer membrane</keyword>
<reference evidence="14" key="2">
    <citation type="journal article" date="2019" name="Int. J. Syst. Evol. Microbiol.">
        <title>The Global Catalogue of Microorganisms (GCM) 10K type strain sequencing project: providing services to taxonomists for standard genome sequencing and annotation.</title>
        <authorList>
            <consortium name="The Broad Institute Genomics Platform"/>
            <consortium name="The Broad Institute Genome Sequencing Center for Infectious Disease"/>
            <person name="Wu L."/>
            <person name="Ma J."/>
        </authorList>
    </citation>
    <scope>NUCLEOTIDE SEQUENCE [LARGE SCALE GENOMIC DNA]</scope>
    <source>
        <strain evidence="14">CECT 8482</strain>
    </source>
</reference>
<evidence type="ECO:0000256" key="9">
    <source>
        <dbReference type="ARBA" id="ARBA00023237"/>
    </source>
</evidence>
<evidence type="ECO:0000256" key="8">
    <source>
        <dbReference type="ARBA" id="ARBA00023170"/>
    </source>
</evidence>
<dbReference type="InterPro" id="IPR039426">
    <property type="entry name" value="TonB-dep_rcpt-like"/>
</dbReference>
<keyword evidence="4 10" id="KW-0812">Transmembrane</keyword>
<dbReference type="EMBL" id="JAUFRC010000002">
    <property type="protein sequence ID" value="MDN3713813.1"/>
    <property type="molecule type" value="Genomic_DNA"/>
</dbReference>
<comment type="caution">
    <text evidence="12">The sequence shown here is derived from an EMBL/GenBank/DDBJ whole genome shotgun (WGS) entry which is preliminary data.</text>
</comment>
<reference evidence="12" key="3">
    <citation type="submission" date="2023-06" db="EMBL/GenBank/DDBJ databases">
        <authorList>
            <person name="Lucena T."/>
            <person name="Sun Q."/>
        </authorList>
    </citation>
    <scope>NUCLEOTIDE SEQUENCE</scope>
    <source>
        <strain evidence="12">CECT 8482</strain>
    </source>
</reference>
<keyword evidence="2 10" id="KW-0813">Transport</keyword>
<evidence type="ECO:0000256" key="3">
    <source>
        <dbReference type="ARBA" id="ARBA00022452"/>
    </source>
</evidence>
<evidence type="ECO:0000256" key="6">
    <source>
        <dbReference type="ARBA" id="ARBA00023077"/>
    </source>
</evidence>
<protein>
    <submittedName>
        <fullName evidence="12">TonB-dependent receptor</fullName>
    </submittedName>
</protein>
<dbReference type="PROSITE" id="PS52016">
    <property type="entry name" value="TONB_DEPENDENT_REC_3"/>
    <property type="match status" value="1"/>
</dbReference>
<evidence type="ECO:0000256" key="1">
    <source>
        <dbReference type="ARBA" id="ARBA00004571"/>
    </source>
</evidence>
<evidence type="ECO:0000256" key="10">
    <source>
        <dbReference type="PROSITE-ProRule" id="PRU01360"/>
    </source>
</evidence>
<evidence type="ECO:0000256" key="4">
    <source>
        <dbReference type="ARBA" id="ARBA00022692"/>
    </source>
</evidence>
<evidence type="ECO:0000259" key="11">
    <source>
        <dbReference type="Pfam" id="PF00593"/>
    </source>
</evidence>
<evidence type="ECO:0000313" key="14">
    <source>
        <dbReference type="Proteomes" id="UP001243846"/>
    </source>
</evidence>
<accession>A0ABT8DDW7</accession>
<keyword evidence="5" id="KW-0732">Signal</keyword>
<dbReference type="InterPro" id="IPR000531">
    <property type="entry name" value="Beta-barrel_TonB"/>
</dbReference>
<proteinExistence type="inferred from homology"/>
<keyword evidence="6" id="KW-0798">TonB box</keyword>
<keyword evidence="3 10" id="KW-1134">Transmembrane beta strand</keyword>
<evidence type="ECO:0000313" key="13">
    <source>
        <dbReference type="EMBL" id="MDN3713813.1"/>
    </source>
</evidence>
<dbReference type="PANTHER" id="PTHR30069">
    <property type="entry name" value="TONB-DEPENDENT OUTER MEMBRANE RECEPTOR"/>
    <property type="match status" value="1"/>
</dbReference>
<keyword evidence="14" id="KW-1185">Reference proteome</keyword>
<evidence type="ECO:0000256" key="7">
    <source>
        <dbReference type="ARBA" id="ARBA00023136"/>
    </source>
</evidence>
<organism evidence="12 14">
    <name type="scientific">Paracoccus cavernae</name>
    <dbReference type="NCBI Taxonomy" id="1571207"/>
    <lineage>
        <taxon>Bacteria</taxon>
        <taxon>Pseudomonadati</taxon>
        <taxon>Pseudomonadota</taxon>
        <taxon>Alphaproteobacteria</taxon>
        <taxon>Rhodobacterales</taxon>
        <taxon>Paracoccaceae</taxon>
        <taxon>Paracoccus</taxon>
    </lineage>
</organism>
<dbReference type="Proteomes" id="UP001243846">
    <property type="component" value="Unassembled WGS sequence"/>
</dbReference>
<keyword evidence="8 12" id="KW-0675">Receptor</keyword>
<dbReference type="Pfam" id="PF00593">
    <property type="entry name" value="TonB_dep_Rec_b-barrel"/>
    <property type="match status" value="1"/>
</dbReference>
<feature type="domain" description="TonB-dependent receptor-like beta-barrel" evidence="11">
    <location>
        <begin position="11"/>
        <end position="441"/>
    </location>
</feature>
<evidence type="ECO:0000256" key="2">
    <source>
        <dbReference type="ARBA" id="ARBA00022448"/>
    </source>
</evidence>
<keyword evidence="7 10" id="KW-0472">Membrane</keyword>
<evidence type="ECO:0000313" key="12">
    <source>
        <dbReference type="EMBL" id="MDN3713560.1"/>
    </source>
</evidence>
<dbReference type="InterPro" id="IPR036942">
    <property type="entry name" value="Beta-barrel_TonB_sf"/>
</dbReference>
<evidence type="ECO:0000256" key="5">
    <source>
        <dbReference type="ARBA" id="ARBA00022729"/>
    </source>
</evidence>
<reference evidence="12" key="1">
    <citation type="journal article" date="2014" name="Int. J. Syst. Evol. Microbiol.">
        <title>Complete genome of a new Firmicutes species belonging to the dominant human colonic microbiota ('Ruminococcus bicirculans') reveals two chromosomes and a selective capacity to utilize plant glucans.</title>
        <authorList>
            <consortium name="NISC Comparative Sequencing Program"/>
            <person name="Wegmann U."/>
            <person name="Louis P."/>
            <person name="Goesmann A."/>
            <person name="Henrissat B."/>
            <person name="Duncan S.H."/>
            <person name="Flint H.J."/>
        </authorList>
    </citation>
    <scope>NUCLEOTIDE SEQUENCE</scope>
    <source>
        <strain evidence="12">CECT 8482</strain>
    </source>
</reference>
<dbReference type="EMBL" id="JAUFRC010000002">
    <property type="protein sequence ID" value="MDN3713560.1"/>
    <property type="molecule type" value="Genomic_DNA"/>
</dbReference>
<dbReference type="Gene3D" id="2.40.170.20">
    <property type="entry name" value="TonB-dependent receptor, beta-barrel domain"/>
    <property type="match status" value="1"/>
</dbReference>
<dbReference type="SUPFAM" id="SSF56935">
    <property type="entry name" value="Porins"/>
    <property type="match status" value="1"/>
</dbReference>
<comment type="similarity">
    <text evidence="10">Belongs to the TonB-dependent receptor family.</text>
</comment>
<name>A0ABT8DDW7_9RHOB</name>
<dbReference type="PANTHER" id="PTHR30069:SF29">
    <property type="entry name" value="HEMOGLOBIN AND HEMOGLOBIN-HAPTOGLOBIN-BINDING PROTEIN 1-RELATED"/>
    <property type="match status" value="1"/>
</dbReference>
<gene>
    <name evidence="12" type="ORF">QWZ10_20735</name>
    <name evidence="13" type="ORF">QWZ10_22330</name>
</gene>
<sequence>MRDYSDTKDSRLNLKIGYTPNADDEYVLSFTRQSGAKNAPYNVMQPVRGTTPEPLPEGQSYQRDWSWPVWDLDSYAFYSHTGFGESGYVKTKLYYNTFDNVLKAYDDVTHSTQEQRRSFDSRYDDHAYGASIEVGGDVAAAHTLRGALHYRRDQHDDIQLSRPDVNDVSDPVERSKEETWSLAVEDTWRVNDALTIVGGLSYDRAKVVEASRTSEEPGWPTGSTDAVNWQLAALYAVDQGEFHASLSSRTRFPTLFNRYSTRFGTAVPNPDLKSERALTVEIGYAGDLGPVAIEGAFFHSRVDDMIQSVPVGTDLSQSRNVGTGRITGFEVAGQYEINPDLSLVANYTYLDRSIDDPVRSGLRSTDIPRHAAYLRLDWRVQQDLTLSPSTELASSRWTDSAVPPADPTEVAYSRVGGFGLVNLDLDWQVSEQASLVFGLRNAFDKNYALVEGYPEAGRSMFITSRLTF</sequence>
<comment type="subcellular location">
    <subcellularLocation>
        <location evidence="1 10">Cell outer membrane</location>
        <topology evidence="1 10">Multi-pass membrane protein</topology>
    </subcellularLocation>
</comment>